<feature type="region of interest" description="Disordered" evidence="1">
    <location>
        <begin position="385"/>
        <end position="411"/>
    </location>
</feature>
<keyword evidence="3" id="KW-1185">Reference proteome</keyword>
<dbReference type="AlphaFoldDB" id="A0A0L6U9M2"/>
<name>A0A0L6U9M2_9BASI</name>
<dbReference type="EMBL" id="LAVV01014771">
    <property type="protein sequence ID" value="KNZ44460.1"/>
    <property type="molecule type" value="Genomic_DNA"/>
</dbReference>
<feature type="region of interest" description="Disordered" evidence="1">
    <location>
        <begin position="466"/>
        <end position="487"/>
    </location>
</feature>
<dbReference type="STRING" id="27349.A0A0L6U9M2"/>
<dbReference type="Proteomes" id="UP000037035">
    <property type="component" value="Unassembled WGS sequence"/>
</dbReference>
<organism evidence="2 3">
    <name type="scientific">Puccinia sorghi</name>
    <dbReference type="NCBI Taxonomy" id="27349"/>
    <lineage>
        <taxon>Eukaryota</taxon>
        <taxon>Fungi</taxon>
        <taxon>Dikarya</taxon>
        <taxon>Basidiomycota</taxon>
        <taxon>Pucciniomycotina</taxon>
        <taxon>Pucciniomycetes</taxon>
        <taxon>Pucciniales</taxon>
        <taxon>Pucciniaceae</taxon>
        <taxon>Puccinia</taxon>
    </lineage>
</organism>
<gene>
    <name evidence="2" type="ORF">VP01_914g3</name>
</gene>
<proteinExistence type="predicted"/>
<feature type="region of interest" description="Disordered" evidence="1">
    <location>
        <begin position="714"/>
        <end position="739"/>
    </location>
</feature>
<feature type="compositionally biased region" description="Polar residues" evidence="1">
    <location>
        <begin position="399"/>
        <end position="410"/>
    </location>
</feature>
<feature type="compositionally biased region" description="Basic and acidic residues" evidence="1">
    <location>
        <begin position="385"/>
        <end position="395"/>
    </location>
</feature>
<dbReference type="OrthoDB" id="2505776at2759"/>
<evidence type="ECO:0000313" key="3">
    <source>
        <dbReference type="Proteomes" id="UP000037035"/>
    </source>
</evidence>
<comment type="caution">
    <text evidence="2">The sequence shown here is derived from an EMBL/GenBank/DDBJ whole genome shotgun (WGS) entry which is preliminary data.</text>
</comment>
<reference evidence="2 3" key="1">
    <citation type="submission" date="2015-08" db="EMBL/GenBank/DDBJ databases">
        <title>Next Generation Sequencing and Analysis of the Genome of Puccinia sorghi L Schw, the Causal Agent of Maize Common Rust.</title>
        <authorList>
            <person name="Rochi L."/>
            <person name="Burguener G."/>
            <person name="Darino M."/>
            <person name="Turjanski A."/>
            <person name="Kreff E."/>
            <person name="Dieguez M.J."/>
            <person name="Sacco F."/>
        </authorList>
    </citation>
    <scope>NUCLEOTIDE SEQUENCE [LARGE SCALE GENOMIC DNA]</scope>
    <source>
        <strain evidence="2 3">RO10H11247</strain>
    </source>
</reference>
<evidence type="ECO:0000256" key="1">
    <source>
        <dbReference type="SAM" id="MobiDB-lite"/>
    </source>
</evidence>
<accession>A0A0L6U9M2</accession>
<sequence length="918" mass="103518">MGSCEHEENQSELAQLVTSKFGTTVELRERQLTTAVHRHPILADSPHTPPLIISYRPPCANNVPGTNGTLSMTAIQMIINILNLAASHSNVIPHIATLPQDPRTLISRAKLDVELTEKICCCVCFRLFDLHPTTPWRCDYKRFKDSAPCHEELFIKKKLYKGHKDLGDLSYYSKPPKICPGIVGVPRCVFLSQSILTWLKWLLSMPDTEKAMEDWISTNQDLKDQGYSSDIQHGEVFKDAKWRKRTDMLKLAVSLFVDWFNPRGNKISGKVESTGVLVLSCLNLPPTVRNKLSHLCIAGITPGPYSPDPQTFNHILSPLVDELIRLDAGILIPTHQFPAGRFVQVKLLCVYGDVLATKKVVGFASHSATKFCSFCHAEQGKIPELRLSRRREKSETTSAASDSKNSTSETAQDDILKATGVRWSELNRLSYWDPSRHVVLGVMHNWLEGILQGHFRYRWNFGCVPPNQAKKKRRGGPRAKSDSNKQRRITIVSAMEIDETEESDESDNDDEDILLDGGFGGSFFSEDDIDRFRTLMKQVTLPPGVPHLPANLGNAKHGKLKASQWHALFVFIIPLVLCEMYVDESAHLNMSSNRYKFLVNTAHLVACTNVIFARKFKEGDMKRFEMYYKKYSDSVGGLFEGVKIQPNHHFALHIPQQMAAWGPLAGVAEFPGERLIGFLQKINTNNKIDEMHRSMITRGCHLQRMMANPDYSRLVQASSKQDEQDEQGNQSTTRKRGRKSIRLVSSRYMLLFNLVASRDTAVVDRQTFPVPRGRWVLSGEVIRLRSINCGGLIVGSMPPRNCVVAMVGGKLRYGLVRHCYSYTHNRGEVREFMVVSSITNRYPKVTTAIPSRPFRYLLFLFGMVVGKVEDEEEVIEPSQVVSLAAYRLLEKNTLSIPENGIALIPRGYDAHLNITGNE</sequence>
<evidence type="ECO:0000313" key="2">
    <source>
        <dbReference type="EMBL" id="KNZ44460.1"/>
    </source>
</evidence>
<protein>
    <submittedName>
        <fullName evidence="2">Uncharacterized protein</fullName>
    </submittedName>
</protein>
<dbReference type="PANTHER" id="PTHR46579">
    <property type="entry name" value="F5/8 TYPE C DOMAIN-CONTAINING PROTEIN-RELATED"/>
    <property type="match status" value="1"/>
</dbReference>
<dbReference type="PANTHER" id="PTHR46579:SF1">
    <property type="entry name" value="F5_8 TYPE C DOMAIN-CONTAINING PROTEIN"/>
    <property type="match status" value="1"/>
</dbReference>
<dbReference type="VEuPathDB" id="FungiDB:VP01_914g3"/>